<proteinExistence type="predicted"/>
<keyword evidence="3" id="KW-1185">Reference proteome</keyword>
<sequence length="70" mass="7752">MYDLRTYLATKDLPGGPVYIEEQFTAEYQLMNPQITDSSDDRPLTPGRAIGGLISLVLLVGTGVYLFVAW</sequence>
<comment type="caution">
    <text evidence="2">The sequence shown here is derived from an EMBL/GenBank/DDBJ whole genome shotgun (WGS) entry which is preliminary data.</text>
</comment>
<organism evidence="2 3">
    <name type="scientific">Sphingomonas echinoides</name>
    <dbReference type="NCBI Taxonomy" id="59803"/>
    <lineage>
        <taxon>Bacteria</taxon>
        <taxon>Pseudomonadati</taxon>
        <taxon>Pseudomonadota</taxon>
        <taxon>Alphaproteobacteria</taxon>
        <taxon>Sphingomonadales</taxon>
        <taxon>Sphingomonadaceae</taxon>
        <taxon>Sphingomonas</taxon>
    </lineage>
</organism>
<name>A0ABU4PGB5_9SPHN</name>
<evidence type="ECO:0000313" key="2">
    <source>
        <dbReference type="EMBL" id="MDX5983071.1"/>
    </source>
</evidence>
<feature type="transmembrane region" description="Helical" evidence="1">
    <location>
        <begin position="49"/>
        <end position="68"/>
    </location>
</feature>
<dbReference type="EMBL" id="JAWXXV010000001">
    <property type="protein sequence ID" value="MDX5983071.1"/>
    <property type="molecule type" value="Genomic_DNA"/>
</dbReference>
<keyword evidence="1" id="KW-0812">Transmembrane</keyword>
<keyword evidence="1" id="KW-0472">Membrane</keyword>
<accession>A0ABU4PGB5</accession>
<protein>
    <submittedName>
        <fullName evidence="2">Uncharacterized protein</fullName>
    </submittedName>
</protein>
<evidence type="ECO:0000256" key="1">
    <source>
        <dbReference type="SAM" id="Phobius"/>
    </source>
</evidence>
<dbReference type="Proteomes" id="UP001279660">
    <property type="component" value="Unassembled WGS sequence"/>
</dbReference>
<reference evidence="2 3" key="1">
    <citation type="submission" date="2023-11" db="EMBL/GenBank/DDBJ databases">
        <title>MicrobeMod: A computational toolkit for identifying prokaryotic methylation and restriction-modification with nanopore sequencing.</title>
        <authorList>
            <person name="Crits-Christoph A."/>
            <person name="Kang S.C."/>
            <person name="Lee H."/>
            <person name="Ostrov N."/>
        </authorList>
    </citation>
    <scope>NUCLEOTIDE SEQUENCE [LARGE SCALE GENOMIC DNA]</scope>
    <source>
        <strain evidence="2 3">ATCC 14820</strain>
    </source>
</reference>
<dbReference type="RefSeq" id="WP_010405712.1">
    <property type="nucleotide sequence ID" value="NZ_JAWXXV010000001.1"/>
</dbReference>
<gene>
    <name evidence="2" type="ORF">SIL82_02260</name>
</gene>
<keyword evidence="1" id="KW-1133">Transmembrane helix</keyword>
<evidence type="ECO:0000313" key="3">
    <source>
        <dbReference type="Proteomes" id="UP001279660"/>
    </source>
</evidence>